<sequence>MLPDFLLSVPFLNKLESVRLDDEDLSVEQLPQLLKLSGAKEVYWRLNSRIVGPDGTYIRAKGEGDEVIVKTPLKVKSIPWSFGKLNERALVSLVQDLIPSGEGESYLNPSPWPRGSLKPGEVIEERREEKEELQNSLSVNTRYFNPDFVFLNPLFVEVSKEPANSPFICVELKQAFCFVSSSPIETSFENGRVKVEGKGVLMVKGDNWREVKPYKLSWDLSNPLVRLDFKPKYNVSLYRLEPASIVPFFLDYAQGELTLALVNLSESPVISTVYITARITEAEIVDESEKVVPEFDRVRIPFRRWGIHVLKLKVRRLIEQYLRKRII</sequence>
<dbReference type="Proteomes" id="UP000053480">
    <property type="component" value="Unassembled WGS sequence"/>
</dbReference>
<proteinExistence type="predicted"/>
<gene>
    <name evidence="1" type="ORF">TQ35_0005165</name>
</gene>
<evidence type="ECO:0000313" key="2">
    <source>
        <dbReference type="Proteomes" id="UP000053480"/>
    </source>
</evidence>
<reference evidence="1" key="1">
    <citation type="submission" date="2024-07" db="EMBL/GenBank/DDBJ databases">
        <title>Metagenome and Metagenome-Assembled Genomes of Archaea from a hot spring from the geothermal field of Los Azufres, Mexico.</title>
        <authorList>
            <person name="Marin-Paredes R."/>
            <person name="Martinez-Romero E."/>
            <person name="Servin-Garciduenas L.E."/>
        </authorList>
    </citation>
    <scope>NUCLEOTIDE SEQUENCE</scope>
    <source>
        <strain evidence="1">AZ1-454</strain>
    </source>
</reference>
<name>A0ACC6TNX9_9CREN</name>
<comment type="caution">
    <text evidence="1">The sequence shown here is derived from an EMBL/GenBank/DDBJ whole genome shotgun (WGS) entry which is preliminary data.</text>
</comment>
<dbReference type="EMBL" id="JZWS03000005">
    <property type="protein sequence ID" value="MEW9491577.1"/>
    <property type="molecule type" value="Genomic_DNA"/>
</dbReference>
<organism evidence="1 2">
    <name type="scientific">Candidatus Aramenus sulfurataquae</name>
    <dbReference type="NCBI Taxonomy" id="1326980"/>
    <lineage>
        <taxon>Archaea</taxon>
        <taxon>Thermoproteota</taxon>
        <taxon>Thermoprotei</taxon>
        <taxon>Sulfolobales</taxon>
        <taxon>Sulfolobaceae</taxon>
        <taxon>Candidatus Aramenus</taxon>
    </lineage>
</organism>
<accession>A0ACC6TNX9</accession>
<protein>
    <submittedName>
        <fullName evidence="1">Uncharacterized protein</fullName>
    </submittedName>
</protein>
<evidence type="ECO:0000313" key="1">
    <source>
        <dbReference type="EMBL" id="MEW9491577.1"/>
    </source>
</evidence>